<feature type="compositionally biased region" description="Low complexity" evidence="8">
    <location>
        <begin position="879"/>
        <end position="888"/>
    </location>
</feature>
<dbReference type="Proteomes" id="UP001165080">
    <property type="component" value="Unassembled WGS sequence"/>
</dbReference>
<dbReference type="PROSITE" id="PS00518">
    <property type="entry name" value="ZF_RING_1"/>
    <property type="match status" value="1"/>
</dbReference>
<dbReference type="EMBL" id="BRXU01000005">
    <property type="protein sequence ID" value="GLC51750.1"/>
    <property type="molecule type" value="Genomic_DNA"/>
</dbReference>
<name>A0A9W6F0W8_9CHLO</name>
<evidence type="ECO:0000256" key="1">
    <source>
        <dbReference type="ARBA" id="ARBA00022723"/>
    </source>
</evidence>
<feature type="region of interest" description="Disordered" evidence="8">
    <location>
        <begin position="452"/>
        <end position="564"/>
    </location>
</feature>
<dbReference type="InterPro" id="IPR013083">
    <property type="entry name" value="Znf_RING/FYVE/PHD"/>
</dbReference>
<feature type="compositionally biased region" description="Low complexity" evidence="8">
    <location>
        <begin position="1436"/>
        <end position="1459"/>
    </location>
</feature>
<dbReference type="SUPFAM" id="SSF57850">
    <property type="entry name" value="RING/U-box"/>
    <property type="match status" value="1"/>
</dbReference>
<feature type="region of interest" description="Disordered" evidence="8">
    <location>
        <begin position="584"/>
        <end position="783"/>
    </location>
</feature>
<dbReference type="PROSITE" id="PS50297">
    <property type="entry name" value="ANK_REP_REGION"/>
    <property type="match status" value="3"/>
</dbReference>
<feature type="compositionally biased region" description="Polar residues" evidence="8">
    <location>
        <begin position="659"/>
        <end position="677"/>
    </location>
</feature>
<feature type="compositionally biased region" description="Pro residues" evidence="8">
    <location>
        <begin position="627"/>
        <end position="640"/>
    </location>
</feature>
<feature type="compositionally biased region" description="Low complexity" evidence="8">
    <location>
        <begin position="1283"/>
        <end position="1298"/>
    </location>
</feature>
<dbReference type="Gene3D" id="3.30.40.10">
    <property type="entry name" value="Zinc/RING finger domain, C3HC4 (zinc finger)"/>
    <property type="match status" value="1"/>
</dbReference>
<evidence type="ECO:0000313" key="10">
    <source>
        <dbReference type="EMBL" id="GLC51750.1"/>
    </source>
</evidence>
<dbReference type="SMART" id="SM00248">
    <property type="entry name" value="ANK"/>
    <property type="match status" value="7"/>
</dbReference>
<feature type="region of interest" description="Disordered" evidence="8">
    <location>
        <begin position="985"/>
        <end position="1159"/>
    </location>
</feature>
<feature type="repeat" description="ANK" evidence="6">
    <location>
        <begin position="165"/>
        <end position="197"/>
    </location>
</feature>
<feature type="region of interest" description="Disordered" evidence="8">
    <location>
        <begin position="1232"/>
        <end position="1365"/>
    </location>
</feature>
<evidence type="ECO:0000256" key="2">
    <source>
        <dbReference type="ARBA" id="ARBA00022737"/>
    </source>
</evidence>
<gene>
    <name evidence="10" type="primary">PLESTBF000260</name>
    <name evidence="10" type="ORF">PLESTB_000543900</name>
</gene>
<dbReference type="PANTHER" id="PTHR24198">
    <property type="entry name" value="ANKYRIN REPEAT AND PROTEIN KINASE DOMAIN-CONTAINING PROTEIN"/>
    <property type="match status" value="1"/>
</dbReference>
<feature type="compositionally biased region" description="Low complexity" evidence="8">
    <location>
        <begin position="510"/>
        <end position="540"/>
    </location>
</feature>
<feature type="compositionally biased region" description="Low complexity" evidence="8">
    <location>
        <begin position="845"/>
        <end position="864"/>
    </location>
</feature>
<dbReference type="CDD" id="cd16449">
    <property type="entry name" value="RING-HC"/>
    <property type="match status" value="1"/>
</dbReference>
<dbReference type="InterPro" id="IPR017907">
    <property type="entry name" value="Znf_RING_CS"/>
</dbReference>
<dbReference type="PANTHER" id="PTHR24198:SF165">
    <property type="entry name" value="ANKYRIN REPEAT-CONTAINING PROTEIN-RELATED"/>
    <property type="match status" value="1"/>
</dbReference>
<feature type="compositionally biased region" description="Polar residues" evidence="8">
    <location>
        <begin position="743"/>
        <end position="760"/>
    </location>
</feature>
<protein>
    <recommendedName>
        <fullName evidence="9">RING-type domain-containing protein</fullName>
    </recommendedName>
</protein>
<feature type="region of interest" description="Disordered" evidence="8">
    <location>
        <begin position="1403"/>
        <end position="1465"/>
    </location>
</feature>
<feature type="repeat" description="ANK" evidence="6">
    <location>
        <begin position="256"/>
        <end position="278"/>
    </location>
</feature>
<feature type="compositionally biased region" description="Low complexity" evidence="8">
    <location>
        <begin position="678"/>
        <end position="697"/>
    </location>
</feature>
<keyword evidence="3 7" id="KW-0863">Zinc-finger</keyword>
<feature type="compositionally biased region" description="Gly residues" evidence="8">
    <location>
        <begin position="554"/>
        <end position="564"/>
    </location>
</feature>
<feature type="region of interest" description="Disordered" evidence="8">
    <location>
        <begin position="829"/>
        <end position="864"/>
    </location>
</feature>
<dbReference type="InterPro" id="IPR036770">
    <property type="entry name" value="Ankyrin_rpt-contain_sf"/>
</dbReference>
<dbReference type="PROSITE" id="PS50089">
    <property type="entry name" value="ZF_RING_2"/>
    <property type="match status" value="1"/>
</dbReference>
<keyword evidence="2" id="KW-0677">Repeat</keyword>
<dbReference type="PROSITE" id="PS50088">
    <property type="entry name" value="ANK_REPEAT"/>
    <property type="match status" value="4"/>
</dbReference>
<feature type="domain" description="RING-type" evidence="9">
    <location>
        <begin position="1506"/>
        <end position="1548"/>
    </location>
</feature>
<dbReference type="InterPro" id="IPR001841">
    <property type="entry name" value="Znf_RING"/>
</dbReference>
<dbReference type="Pfam" id="PF13920">
    <property type="entry name" value="zf-C3HC4_3"/>
    <property type="match status" value="1"/>
</dbReference>
<reference evidence="10 11" key="1">
    <citation type="journal article" date="2023" name="Commun. Biol.">
        <title>Reorganization of the ancestral sex-determining regions during the evolution of trioecy in Pleodorina starrii.</title>
        <authorList>
            <person name="Takahashi K."/>
            <person name="Suzuki S."/>
            <person name="Kawai-Toyooka H."/>
            <person name="Yamamoto K."/>
            <person name="Hamaji T."/>
            <person name="Ootsuki R."/>
            <person name="Yamaguchi H."/>
            <person name="Kawachi M."/>
            <person name="Higashiyama T."/>
            <person name="Nozaki H."/>
        </authorList>
    </citation>
    <scope>NUCLEOTIDE SEQUENCE [LARGE SCALE GENOMIC DNA]</scope>
    <source>
        <strain evidence="10 11">NIES-4479</strain>
    </source>
</reference>
<evidence type="ECO:0000256" key="7">
    <source>
        <dbReference type="PROSITE-ProRule" id="PRU00175"/>
    </source>
</evidence>
<keyword evidence="4" id="KW-0862">Zinc</keyword>
<organism evidence="10 11">
    <name type="scientific">Pleodorina starrii</name>
    <dbReference type="NCBI Taxonomy" id="330485"/>
    <lineage>
        <taxon>Eukaryota</taxon>
        <taxon>Viridiplantae</taxon>
        <taxon>Chlorophyta</taxon>
        <taxon>core chlorophytes</taxon>
        <taxon>Chlorophyceae</taxon>
        <taxon>CS clade</taxon>
        <taxon>Chlamydomonadales</taxon>
        <taxon>Volvocaceae</taxon>
        <taxon>Pleodorina</taxon>
    </lineage>
</organism>
<feature type="repeat" description="ANK" evidence="6">
    <location>
        <begin position="132"/>
        <end position="164"/>
    </location>
</feature>
<evidence type="ECO:0000256" key="3">
    <source>
        <dbReference type="ARBA" id="ARBA00022771"/>
    </source>
</evidence>
<feature type="compositionally biased region" description="Pro residues" evidence="8">
    <location>
        <begin position="1005"/>
        <end position="1016"/>
    </location>
</feature>
<feature type="compositionally biased region" description="Low complexity" evidence="8">
    <location>
        <begin position="584"/>
        <end position="601"/>
    </location>
</feature>
<evidence type="ECO:0000313" key="11">
    <source>
        <dbReference type="Proteomes" id="UP001165080"/>
    </source>
</evidence>
<feature type="compositionally biased region" description="Basic residues" evidence="8">
    <location>
        <begin position="1347"/>
        <end position="1356"/>
    </location>
</feature>
<feature type="compositionally biased region" description="Low complexity" evidence="8">
    <location>
        <begin position="1069"/>
        <end position="1090"/>
    </location>
</feature>
<feature type="repeat" description="ANK" evidence="6">
    <location>
        <begin position="213"/>
        <end position="245"/>
    </location>
</feature>
<keyword evidence="1" id="KW-0479">Metal-binding</keyword>
<feature type="compositionally biased region" description="Polar residues" evidence="8">
    <location>
        <begin position="1412"/>
        <end position="1425"/>
    </location>
</feature>
<evidence type="ECO:0000256" key="8">
    <source>
        <dbReference type="SAM" id="MobiDB-lite"/>
    </source>
</evidence>
<dbReference type="Pfam" id="PF00023">
    <property type="entry name" value="Ank"/>
    <property type="match status" value="1"/>
</dbReference>
<dbReference type="GO" id="GO:0008270">
    <property type="term" value="F:zinc ion binding"/>
    <property type="evidence" value="ECO:0007669"/>
    <property type="project" value="UniProtKB-KW"/>
</dbReference>
<feature type="compositionally biased region" description="Polar residues" evidence="8">
    <location>
        <begin position="1331"/>
        <end position="1342"/>
    </location>
</feature>
<feature type="region of interest" description="Disordered" evidence="8">
    <location>
        <begin position="405"/>
        <end position="439"/>
    </location>
</feature>
<evidence type="ECO:0000256" key="6">
    <source>
        <dbReference type="PROSITE-ProRule" id="PRU00023"/>
    </source>
</evidence>
<dbReference type="Gene3D" id="1.25.40.20">
    <property type="entry name" value="Ankyrin repeat-containing domain"/>
    <property type="match status" value="2"/>
</dbReference>
<dbReference type="SMART" id="SM00184">
    <property type="entry name" value="RING"/>
    <property type="match status" value="1"/>
</dbReference>
<keyword evidence="11" id="KW-1185">Reference proteome</keyword>
<dbReference type="Pfam" id="PF12796">
    <property type="entry name" value="Ank_2"/>
    <property type="match status" value="1"/>
</dbReference>
<dbReference type="InterPro" id="IPR002110">
    <property type="entry name" value="Ankyrin_rpt"/>
</dbReference>
<evidence type="ECO:0000259" key="9">
    <source>
        <dbReference type="PROSITE" id="PS50089"/>
    </source>
</evidence>
<comment type="caution">
    <text evidence="10">The sequence shown here is derived from an EMBL/GenBank/DDBJ whole genome shotgun (WGS) entry which is preliminary data.</text>
</comment>
<sequence length="1567" mass="158128">MSSDPGTSPVPPGASAPRKRLPGCCMYWRSPFFIAVEEGDAEEVVRFLRQDHKWLKQTDTMDRRTAWHTAAANGHVEVLRALVDRTREDDVGLTWVSQATLSSRLRGAAAARRDPVGPEQRVSELVNGRSSLGISPLILAAERDQADAVKYLLSVGADPWLGDHEGRNPVHYAAKSGSIRALQVLLEEEKPLTSRASNRNHSGTRFVDSVDMFGFTPLHYATWANRKSAMMVLIGFDANIITRSAVLHTDLYSLPAGSTPLHIACLLGDLDRVKMLLRAYYETAADLLPSQTALLGSVERRRRARSHPDPRLILTRTQRLPFHIAARAGHRELLDWLDPSVPLMFLFGGEDAEGGAAGAGGQGGGMAALVGVSRLTVIAARALHQALLASLDAAAADIARHAEEQAARRRRREERRMAREAEAAAQSLKQGKEPPPDGIRSRIRRLIERASKDGGGGAATAAAAAPGGPAGGGSGRVEEVGEAGGGSEAPKVGWRPWRGRGARRGRRKVTSSGTADPTAAAAGAGADGGQQQQQHSATSRSPRRRRRRSAMGVAGRGATVGGGGGAAAAVAQVVTTRAAAAAPGGCAGAAAPEDGDVSSSSSDDDDDVGAEGSRGGLSPKQPEAQQAPPPPPPPQPPPPQRASGSGALNGSLRLRIFRSSASQLNQQLQPPQHRSSNAGGRLEGPPAAAAGADAAAASGGGAADGGGSAAASPVGGPSSGGGGLAASLTRTMLQRLYRGSLRRQGSGSADSDPAQAQLNERLNRAGITIPEGPDEEAAYFTPGREPRYNMPTRILLPASAFNTSIIRTAEIGSSPTAGLASLGATDAVAATNTTDPGPSPREEAPGPAAGAAPDDSAAVEGPRGCRGMSGGGGCGAAGGCSRCPSAAGTEETELRGPAGTSAGMVTVADEAVGGTAGSDQADGEAATAAAAAAGPAAGVAKAPSEPHPPLAVAVAAADLTSVEQLLSEEDRDAAVAAPLAAEPAGALGIAPPSPPRPGSAAAPLRPRPPPPPPLTDPPGESEQEDLPLVASSHRGADSEGGARPDLDLEPDRNRNRNAEPHRGGQSDLSSPSCCSEAAAGAGAIRSAGASRVPSRRPSLQLPGAAGGTSDSGLPSPASLLPPPALPPVRQLSGDVGAGAASSTSRTRLSEEGGPQPLLPLLLPECSARAERGAASADGAAAAAAAAAPAAAEGGDRAATMADAEGGGWALASGMGRVGAGAMQLLSSLRGTLRRSSGRHPAQVVPVTCGPSSPSPNRRYHHHHHRRSRTPDSSQRRGFSPGRSPVHAAAAVGAAASGPLVSPARGSPGGVTQSPGSGAGAEGAERDAVSEQLRSPNPSSPQRSAVGPHHHHHHNHLAARGVRVSSGKTHARVSLYGRLSAAFGAAEGAPSGVAAAVARRRAAAAASPPPRSDLTSVSQAESSAAQCGTERGGSVSEPQDGAQATAAAAAATEEEPPGGAAARGGDCGAAESLRVGGAAASSFSSTSSRGGTGGAAGAAGNDEEDVCPVCLDEAPNLLVQTCRHQICMDCARDLVRRHSLTPALCPYCRGIISSFKARVAAGRPPPRR</sequence>
<feature type="compositionally biased region" description="Gly residues" evidence="8">
    <location>
        <begin position="698"/>
        <end position="708"/>
    </location>
</feature>
<feature type="compositionally biased region" description="Basic residues" evidence="8">
    <location>
        <begin position="1257"/>
        <end position="1267"/>
    </location>
</feature>
<proteinExistence type="predicted"/>
<feature type="region of interest" description="Disordered" evidence="8">
    <location>
        <begin position="879"/>
        <end position="902"/>
    </location>
</feature>
<feature type="compositionally biased region" description="Basic and acidic residues" evidence="8">
    <location>
        <begin position="1034"/>
        <end position="1064"/>
    </location>
</feature>
<keyword evidence="5 6" id="KW-0040">ANK repeat</keyword>
<dbReference type="SUPFAM" id="SSF48403">
    <property type="entry name" value="Ankyrin repeat"/>
    <property type="match status" value="1"/>
</dbReference>
<evidence type="ECO:0000256" key="5">
    <source>
        <dbReference type="ARBA" id="ARBA00023043"/>
    </source>
</evidence>
<evidence type="ECO:0000256" key="4">
    <source>
        <dbReference type="ARBA" id="ARBA00022833"/>
    </source>
</evidence>
<feature type="compositionally biased region" description="Basic residues" evidence="8">
    <location>
        <begin position="497"/>
        <end position="509"/>
    </location>
</feature>
<accession>A0A9W6F0W8</accession>